<comment type="subcellular location">
    <subcellularLocation>
        <location evidence="1">Membrane</location>
        <topology evidence="1">Single-pass membrane protein</topology>
    </subcellularLocation>
</comment>
<keyword evidence="3" id="KW-0472">Membrane</keyword>
<evidence type="ECO:0008006" key="6">
    <source>
        <dbReference type="Google" id="ProtNLM"/>
    </source>
</evidence>
<evidence type="ECO:0000256" key="1">
    <source>
        <dbReference type="ARBA" id="ARBA00004167"/>
    </source>
</evidence>
<dbReference type="GO" id="GO:0016020">
    <property type="term" value="C:membrane"/>
    <property type="evidence" value="ECO:0007669"/>
    <property type="project" value="UniProtKB-SubCell"/>
</dbReference>
<dbReference type="PANTHER" id="PTHR21461:SF69">
    <property type="entry name" value="GLYCOSYLTRANSFERASE FAMILY 92 PROTEIN"/>
    <property type="match status" value="1"/>
</dbReference>
<dbReference type="GO" id="GO:0005737">
    <property type="term" value="C:cytoplasm"/>
    <property type="evidence" value="ECO:0007669"/>
    <property type="project" value="TreeGrafter"/>
</dbReference>
<protein>
    <recommendedName>
        <fullName evidence="6">Glycosyltransferase</fullName>
    </recommendedName>
</protein>
<proteinExistence type="predicted"/>
<dbReference type="AlphaFoldDB" id="A0A6C0K897"/>
<name>A0A6C0K897_9ZZZZ</name>
<feature type="compositionally biased region" description="Basic residues" evidence="4">
    <location>
        <begin position="1"/>
        <end position="20"/>
    </location>
</feature>
<accession>A0A6C0K897</accession>
<evidence type="ECO:0000313" key="5">
    <source>
        <dbReference type="EMBL" id="QHU12897.1"/>
    </source>
</evidence>
<evidence type="ECO:0000256" key="4">
    <source>
        <dbReference type="SAM" id="MobiDB-lite"/>
    </source>
</evidence>
<feature type="region of interest" description="Disordered" evidence="4">
    <location>
        <begin position="1"/>
        <end position="22"/>
    </location>
</feature>
<evidence type="ECO:0000256" key="2">
    <source>
        <dbReference type="ARBA" id="ARBA00022692"/>
    </source>
</evidence>
<dbReference type="Pfam" id="PF13704">
    <property type="entry name" value="Glyco_tranf_2_4"/>
    <property type="match status" value="1"/>
</dbReference>
<dbReference type="EMBL" id="MN740810">
    <property type="protein sequence ID" value="QHU12897.1"/>
    <property type="molecule type" value="Genomic_DNA"/>
</dbReference>
<keyword evidence="2" id="KW-0812">Transmembrane</keyword>
<keyword evidence="3" id="KW-1133">Transmembrane helix</keyword>
<evidence type="ECO:0000256" key="3">
    <source>
        <dbReference type="ARBA" id="ARBA00022989"/>
    </source>
</evidence>
<reference evidence="5" key="1">
    <citation type="journal article" date="2020" name="Nature">
        <title>Giant virus diversity and host interactions through global metagenomics.</title>
        <authorList>
            <person name="Schulz F."/>
            <person name="Roux S."/>
            <person name="Paez-Espino D."/>
            <person name="Jungbluth S."/>
            <person name="Walsh D.A."/>
            <person name="Denef V.J."/>
            <person name="McMahon K.D."/>
            <person name="Konstantinidis K.T."/>
            <person name="Eloe-Fadrosh E.A."/>
            <person name="Kyrpides N.C."/>
            <person name="Woyke T."/>
        </authorList>
    </citation>
    <scope>NUCLEOTIDE SEQUENCE</scope>
    <source>
        <strain evidence="5">GVMAG-S-1101172-89</strain>
    </source>
</reference>
<organism evidence="5">
    <name type="scientific">viral metagenome</name>
    <dbReference type="NCBI Taxonomy" id="1070528"/>
    <lineage>
        <taxon>unclassified sequences</taxon>
        <taxon>metagenomes</taxon>
        <taxon>organismal metagenomes</taxon>
    </lineage>
</organism>
<dbReference type="PANTHER" id="PTHR21461">
    <property type="entry name" value="GLYCOSYLTRANSFERASE FAMILY 92 PROTEIN"/>
    <property type="match status" value="1"/>
</dbReference>
<dbReference type="GO" id="GO:0016757">
    <property type="term" value="F:glycosyltransferase activity"/>
    <property type="evidence" value="ECO:0007669"/>
    <property type="project" value="TreeGrafter"/>
</dbReference>
<sequence>MRRYSRRTRKPRRRSKRRLQKGGSESSAVCAIMIEEDKYVDEWIQYYLYGLGFTKVFIYDNSTGNTLKELPNKYPNVTVVHFPGPVKQLAAYQDWFQNNGKSITWCAFLDADEFIVLKEHSNITDFLRDYCKEGGLAINWYIYGDSHLKEYTDEPVTKRFTWRESKVNQHIKTIIKCSDVEGIDNIHAVHKYKTGKMLKDTKGHPVTGLYNPDGPTDVAVINHYFTKTWPEYEKKRDRGRADIQNIRKNSDFDAHNFNEVKDDSAYKIYLKAQENMPKKQSGGSATPPIDLVIARFSEDLG</sequence>